<reference evidence="2 3" key="1">
    <citation type="journal article" date="2018" name="Front. Microbiol.">
        <title>Genome-Wide Analysis of Corynespora cassiicola Leaf Fall Disease Putative Effectors.</title>
        <authorList>
            <person name="Lopez D."/>
            <person name="Ribeiro S."/>
            <person name="Label P."/>
            <person name="Fumanal B."/>
            <person name="Venisse J.S."/>
            <person name="Kohler A."/>
            <person name="de Oliveira R.R."/>
            <person name="Labutti K."/>
            <person name="Lipzen A."/>
            <person name="Lail K."/>
            <person name="Bauer D."/>
            <person name="Ohm R.A."/>
            <person name="Barry K.W."/>
            <person name="Spatafora J."/>
            <person name="Grigoriev I.V."/>
            <person name="Martin F.M."/>
            <person name="Pujade-Renaud V."/>
        </authorList>
    </citation>
    <scope>NUCLEOTIDE SEQUENCE [LARGE SCALE GENOMIC DNA]</scope>
    <source>
        <strain evidence="2 3">Philippines</strain>
    </source>
</reference>
<feature type="compositionally biased region" description="Basic and acidic residues" evidence="1">
    <location>
        <begin position="138"/>
        <end position="147"/>
    </location>
</feature>
<dbReference type="OrthoDB" id="5227693at2759"/>
<proteinExistence type="predicted"/>
<name>A0A2T2N934_CORCC</name>
<keyword evidence="3" id="KW-1185">Reference proteome</keyword>
<feature type="region of interest" description="Disordered" evidence="1">
    <location>
        <begin position="122"/>
        <end position="147"/>
    </location>
</feature>
<sequence>MSAEINIAAASLIFATIAFIVALAQLFQSVLGPLEGYRRCGKSSIGAWHQFRSRRPVISEFRLEVKFMTPHFSLLTSDWSDWDDAEKSFGPTYDLATLSRPAPRGKERKGFREILRGLPSLENKTPENLKTKSPSPSDPEKIREEITKPGLVERVARLLFSSHTLEKLSDDSDEKQDSRRRDLAQSASWLGLLEAVQHTYSDHYQKSIVPKVPESTKNNTENQLEITKDDRSTTSLLTIAAVSFRRWSWDCGFYGPGNEDEKQRKVELVEACREVFDWATDTLAENWFADDKCQYVELVAAHCVMSLDALKDAAEMQDNKKGWREEYENGSLKGLKEIHEKRFGRAVYLDWSYRAAEFYVKNVDKVFGYLKEKRYHIPRLQIEAAWWIMIVKGIAWDMSTTGGPWARNKRYKDKYRLNLDYVPSKFYDMRTPVWIS</sequence>
<organism evidence="2 3">
    <name type="scientific">Corynespora cassiicola Philippines</name>
    <dbReference type="NCBI Taxonomy" id="1448308"/>
    <lineage>
        <taxon>Eukaryota</taxon>
        <taxon>Fungi</taxon>
        <taxon>Dikarya</taxon>
        <taxon>Ascomycota</taxon>
        <taxon>Pezizomycotina</taxon>
        <taxon>Dothideomycetes</taxon>
        <taxon>Pleosporomycetidae</taxon>
        <taxon>Pleosporales</taxon>
        <taxon>Corynesporascaceae</taxon>
        <taxon>Corynespora</taxon>
    </lineage>
</organism>
<evidence type="ECO:0000256" key="1">
    <source>
        <dbReference type="SAM" id="MobiDB-lite"/>
    </source>
</evidence>
<dbReference type="Proteomes" id="UP000240883">
    <property type="component" value="Unassembled WGS sequence"/>
</dbReference>
<evidence type="ECO:0000313" key="3">
    <source>
        <dbReference type="Proteomes" id="UP000240883"/>
    </source>
</evidence>
<protein>
    <submittedName>
        <fullName evidence="2">Uncharacterized protein</fullName>
    </submittedName>
</protein>
<dbReference type="EMBL" id="KZ678143">
    <property type="protein sequence ID" value="PSN61880.1"/>
    <property type="molecule type" value="Genomic_DNA"/>
</dbReference>
<accession>A0A2T2N934</accession>
<evidence type="ECO:0000313" key="2">
    <source>
        <dbReference type="EMBL" id="PSN61880.1"/>
    </source>
</evidence>
<dbReference type="AlphaFoldDB" id="A0A2T2N934"/>
<dbReference type="STRING" id="1448308.A0A2T2N934"/>
<gene>
    <name evidence="2" type="ORF">BS50DRAFT_625226</name>
</gene>